<dbReference type="NCBIfam" id="TIGR00778">
    <property type="entry name" value="ahpD_dom"/>
    <property type="match status" value="1"/>
</dbReference>
<dbReference type="InterPro" id="IPR003779">
    <property type="entry name" value="CMD-like"/>
</dbReference>
<dbReference type="Pfam" id="PF02627">
    <property type="entry name" value="CMD"/>
    <property type="match status" value="1"/>
</dbReference>
<dbReference type="STRING" id="519442.Huta_1806"/>
<protein>
    <submittedName>
        <fullName evidence="2">Alkylhydroperoxidase like protein, AhpD family</fullName>
    </submittedName>
</protein>
<dbReference type="SUPFAM" id="SSF69118">
    <property type="entry name" value="AhpD-like"/>
    <property type="match status" value="1"/>
</dbReference>
<dbReference type="EMBL" id="CP001687">
    <property type="protein sequence ID" value="ACV11977.1"/>
    <property type="molecule type" value="Genomic_DNA"/>
</dbReference>
<dbReference type="Gene3D" id="1.20.1290.10">
    <property type="entry name" value="AhpD-like"/>
    <property type="match status" value="1"/>
</dbReference>
<dbReference type="Proteomes" id="UP000002071">
    <property type="component" value="Chromosome"/>
</dbReference>
<dbReference type="PANTHER" id="PTHR33930:SF2">
    <property type="entry name" value="BLR3452 PROTEIN"/>
    <property type="match status" value="1"/>
</dbReference>
<reference evidence="2 3" key="1">
    <citation type="journal article" date="2009" name="Stand. Genomic Sci.">
        <title>Complete genome sequence of Halorhabdus utahensis type strain (AX-2).</title>
        <authorList>
            <person name="Anderson I."/>
            <person name="Tindall B.J."/>
            <person name="Pomrenke H."/>
            <person name="Goker M."/>
            <person name="Lapidus A."/>
            <person name="Nolan M."/>
            <person name="Copeland A."/>
            <person name="Glavina Del Rio T."/>
            <person name="Chen F."/>
            <person name="Tice H."/>
            <person name="Cheng J.F."/>
            <person name="Lucas S."/>
            <person name="Chertkov O."/>
            <person name="Bruce D."/>
            <person name="Brettin T."/>
            <person name="Detter J.C."/>
            <person name="Han C."/>
            <person name="Goodwin L."/>
            <person name="Land M."/>
            <person name="Hauser L."/>
            <person name="Chang Y.J."/>
            <person name="Jeffries C.D."/>
            <person name="Pitluck S."/>
            <person name="Pati A."/>
            <person name="Mavromatis K."/>
            <person name="Ivanova N."/>
            <person name="Ovchinnikova G."/>
            <person name="Chen A."/>
            <person name="Palaniappan K."/>
            <person name="Chain P."/>
            <person name="Rohde M."/>
            <person name="Bristow J."/>
            <person name="Eisen J.A."/>
            <person name="Markowitz V."/>
            <person name="Hugenholtz P."/>
            <person name="Kyrpides N.C."/>
            <person name="Klenk H.P."/>
        </authorList>
    </citation>
    <scope>NUCLEOTIDE SEQUENCE [LARGE SCALE GENOMIC DNA]</scope>
    <source>
        <strain evidence="3">DSM 12940 / JCM 11049 / AX-2</strain>
    </source>
</reference>
<name>C7NRP1_HALUD</name>
<dbReference type="eggNOG" id="arCOG02148">
    <property type="taxonomic scope" value="Archaea"/>
</dbReference>
<evidence type="ECO:0000313" key="3">
    <source>
        <dbReference type="Proteomes" id="UP000002071"/>
    </source>
</evidence>
<sequence>MPLQSNIYVMSKSDELAEMKQSLHQLVGEAENLEGFAGYVEATESPGALDTKAKELMSLAVGCVARCEHCVLWHMDGALEAGATREEVIETLEVAVLMGGGPAMTYAIEAYEILEELEAEKDA</sequence>
<keyword evidence="2" id="KW-0560">Oxidoreductase</keyword>
<organism evidence="2 3">
    <name type="scientific">Halorhabdus utahensis (strain DSM 12940 / JCM 11049 / AX-2)</name>
    <dbReference type="NCBI Taxonomy" id="519442"/>
    <lineage>
        <taxon>Archaea</taxon>
        <taxon>Methanobacteriati</taxon>
        <taxon>Methanobacteriota</taxon>
        <taxon>Stenosarchaea group</taxon>
        <taxon>Halobacteria</taxon>
        <taxon>Halobacteriales</taxon>
        <taxon>Haloarculaceae</taxon>
        <taxon>Halorhabdus</taxon>
    </lineage>
</organism>
<evidence type="ECO:0000313" key="2">
    <source>
        <dbReference type="EMBL" id="ACV11977.1"/>
    </source>
</evidence>
<keyword evidence="3" id="KW-1185">Reference proteome</keyword>
<dbReference type="HOGENOM" id="CLU_137228_2_0_2"/>
<keyword evidence="2" id="KW-0575">Peroxidase</keyword>
<dbReference type="InterPro" id="IPR004675">
    <property type="entry name" value="AhpD_core"/>
</dbReference>
<evidence type="ECO:0000259" key="1">
    <source>
        <dbReference type="Pfam" id="PF02627"/>
    </source>
</evidence>
<dbReference type="KEGG" id="hut:Huta_1806"/>
<accession>C7NRP1</accession>
<dbReference type="GO" id="GO:0051920">
    <property type="term" value="F:peroxiredoxin activity"/>
    <property type="evidence" value="ECO:0007669"/>
    <property type="project" value="InterPro"/>
</dbReference>
<dbReference type="AlphaFoldDB" id="C7NRP1"/>
<proteinExistence type="predicted"/>
<dbReference type="InterPro" id="IPR029032">
    <property type="entry name" value="AhpD-like"/>
</dbReference>
<feature type="domain" description="Carboxymuconolactone decarboxylase-like" evidence="1">
    <location>
        <begin position="32"/>
        <end position="110"/>
    </location>
</feature>
<dbReference type="PANTHER" id="PTHR33930">
    <property type="entry name" value="ALKYL HYDROPEROXIDE REDUCTASE AHPD"/>
    <property type="match status" value="1"/>
</dbReference>
<gene>
    <name evidence="2" type="ordered locus">Huta_1806</name>
</gene>